<comment type="caution">
    <text evidence="2">The sequence shown here is derived from an EMBL/GenBank/DDBJ whole genome shotgun (WGS) entry which is preliminary data.</text>
</comment>
<organism evidence="2 3">
    <name type="scientific">Aspergillus rambellii</name>
    <dbReference type="NCBI Taxonomy" id="308745"/>
    <lineage>
        <taxon>Eukaryota</taxon>
        <taxon>Fungi</taxon>
        <taxon>Dikarya</taxon>
        <taxon>Ascomycota</taxon>
        <taxon>Pezizomycotina</taxon>
        <taxon>Eurotiomycetes</taxon>
        <taxon>Eurotiomycetidae</taxon>
        <taxon>Eurotiales</taxon>
        <taxon>Aspergillaceae</taxon>
        <taxon>Aspergillus</taxon>
        <taxon>Aspergillus subgen. Nidulantes</taxon>
    </lineage>
</organism>
<evidence type="ECO:0000313" key="2">
    <source>
        <dbReference type="EMBL" id="KKK22394.1"/>
    </source>
</evidence>
<evidence type="ECO:0000313" key="3">
    <source>
        <dbReference type="Proteomes" id="UP000034291"/>
    </source>
</evidence>
<dbReference type="Proteomes" id="UP000034291">
    <property type="component" value="Unassembled WGS sequence"/>
</dbReference>
<feature type="domain" description="GST C-terminal" evidence="1">
    <location>
        <begin position="161"/>
        <end position="269"/>
    </location>
</feature>
<dbReference type="Gene3D" id="1.20.1050.130">
    <property type="match status" value="1"/>
</dbReference>
<proteinExistence type="predicted"/>
<dbReference type="PROSITE" id="PS50405">
    <property type="entry name" value="GST_CTER"/>
    <property type="match status" value="1"/>
</dbReference>
<dbReference type="InterPro" id="IPR010987">
    <property type="entry name" value="Glutathione-S-Trfase_C-like"/>
</dbReference>
<dbReference type="PANTHER" id="PTHR44051">
    <property type="entry name" value="GLUTATHIONE S-TRANSFERASE-RELATED"/>
    <property type="match status" value="1"/>
</dbReference>
<dbReference type="OrthoDB" id="422574at2759"/>
<name>A0A0F8US34_9EURO</name>
<dbReference type="EMBL" id="JZBS01001502">
    <property type="protein sequence ID" value="KKK22394.1"/>
    <property type="molecule type" value="Genomic_DNA"/>
</dbReference>
<sequence length="269" mass="31067">MELKGLLQRMQYNIYLPFRLHKLRHMLRKESICDPSGGWSYPQKMNVFDERSGQIALYTSPASNDGASIAMLLEFLWYARETSPSRILSLFYYYIISLPHCVHLVNHPGEIHDMDARKATSLPLITDVTGMGTKHIIQHEAITRYLLSTYDTSHKFSYPQDAKECDEINTWLSFLSQTIHPPEMPEDTPFARRALTLYLHLEQHLQQQPSPYLVGKKYTLADFAIFPYAAAASSVGLDLERFPEVTTWYNRLVEQNEVQKGMKAVHLKI</sequence>
<gene>
    <name evidence="2" type="ORF">ARAM_002216</name>
</gene>
<reference evidence="2 3" key="1">
    <citation type="submission" date="2015-02" db="EMBL/GenBank/DDBJ databases">
        <title>Draft Genome Sequences of Two Closely-Related Aflatoxigenic Aspergillus Species Obtained from the Cote d'Ivoire.</title>
        <authorList>
            <person name="Moore G.G."/>
            <person name="Beltz S.B."/>
            <person name="Mack B.M."/>
        </authorList>
    </citation>
    <scope>NUCLEOTIDE SEQUENCE [LARGE SCALE GENOMIC DNA]</scope>
    <source>
        <strain evidence="2 3">SRRC1468</strain>
    </source>
</reference>
<accession>A0A0F8US34</accession>
<dbReference type="InterPro" id="IPR004046">
    <property type="entry name" value="GST_C"/>
</dbReference>
<dbReference type="InterPro" id="IPR036282">
    <property type="entry name" value="Glutathione-S-Trfase_C_sf"/>
</dbReference>
<dbReference type="STRING" id="308745.A0A0F8US34"/>
<dbReference type="AlphaFoldDB" id="A0A0F8US34"/>
<keyword evidence="3" id="KW-1185">Reference proteome</keyword>
<dbReference type="PANTHER" id="PTHR44051:SF8">
    <property type="entry name" value="GLUTATHIONE S-TRANSFERASE GSTA"/>
    <property type="match status" value="1"/>
</dbReference>
<evidence type="ECO:0000259" key="1">
    <source>
        <dbReference type="PROSITE" id="PS50405"/>
    </source>
</evidence>
<protein>
    <recommendedName>
        <fullName evidence="1">GST C-terminal domain-containing protein</fullName>
    </recommendedName>
</protein>
<dbReference type="SUPFAM" id="SSF47616">
    <property type="entry name" value="GST C-terminal domain-like"/>
    <property type="match status" value="1"/>
</dbReference>
<dbReference type="Pfam" id="PF00043">
    <property type="entry name" value="GST_C"/>
    <property type="match status" value="1"/>
</dbReference>